<sequence>MATGKKWFSASGAQGFVTLTEILAQHSNWTEFAMRGKKAAVEAGFAPASAGQLFGAIGELRGNIEEHSENIASGYMAFDALHGHFEFVVADSGIGVLKSLRTHPHFHYIADAGTALNLALTEGVSRHYDDKDRGRGFRTIFIGLANKSEHLRFCSGDHAREFRRSPDMRVIAETRQKAASPGFFCSVRCTA</sequence>
<evidence type="ECO:0000313" key="1">
    <source>
        <dbReference type="EMBL" id="VIO69563.1"/>
    </source>
</evidence>
<keyword evidence="2" id="KW-1185">Reference proteome</keyword>
<dbReference type="Proteomes" id="UP000328092">
    <property type="component" value="Unassembled WGS sequence"/>
</dbReference>
<name>A0A508T3V5_9BRAD</name>
<evidence type="ECO:0000313" key="2">
    <source>
        <dbReference type="Proteomes" id="UP000328092"/>
    </source>
</evidence>
<protein>
    <submittedName>
        <fullName evidence="1">Uncharacterized protein</fullName>
    </submittedName>
</protein>
<proteinExistence type="predicted"/>
<comment type="caution">
    <text evidence="1">The sequence shown here is derived from an EMBL/GenBank/DDBJ whole genome shotgun (WGS) entry which is preliminary data.</text>
</comment>
<dbReference type="EMBL" id="CAADFC020000009">
    <property type="protein sequence ID" value="VIO69563.1"/>
    <property type="molecule type" value="Genomic_DNA"/>
</dbReference>
<gene>
    <name evidence="1" type="ORF">CI1B_27690</name>
</gene>
<dbReference type="AlphaFoldDB" id="A0A508T3V5"/>
<organism evidence="1 2">
    <name type="scientific">Bradyrhizobium ivorense</name>
    <dbReference type="NCBI Taxonomy" id="2511166"/>
    <lineage>
        <taxon>Bacteria</taxon>
        <taxon>Pseudomonadati</taxon>
        <taxon>Pseudomonadota</taxon>
        <taxon>Alphaproteobacteria</taxon>
        <taxon>Hyphomicrobiales</taxon>
        <taxon>Nitrobacteraceae</taxon>
        <taxon>Bradyrhizobium</taxon>
    </lineage>
</organism>
<reference evidence="1" key="1">
    <citation type="submission" date="2019-02" db="EMBL/GenBank/DDBJ databases">
        <authorList>
            <person name="Pothier F.J."/>
        </authorList>
    </citation>
    <scope>NUCLEOTIDE SEQUENCE</scope>
    <source>
        <strain evidence="1">CI-1B</strain>
    </source>
</reference>
<accession>A0A508T3V5</accession>